<accession>A0AA38SI79</accession>
<reference evidence="3" key="1">
    <citation type="submission" date="2023-03" db="EMBL/GenBank/DDBJ databases">
        <title>Chromosome-scale reference genome and RAD-based genetic map of yellow starthistle (Centaurea solstitialis) reveal putative structural variation and QTLs associated with invader traits.</title>
        <authorList>
            <person name="Reatini B."/>
            <person name="Cang F.A."/>
            <person name="Jiang Q."/>
            <person name="Mckibben M.T.W."/>
            <person name="Barker M.S."/>
            <person name="Rieseberg L.H."/>
            <person name="Dlugosch K.M."/>
        </authorList>
    </citation>
    <scope>NUCLEOTIDE SEQUENCE</scope>
    <source>
        <strain evidence="3">CAN-66</strain>
        <tissue evidence="3">Leaf</tissue>
    </source>
</reference>
<feature type="domain" description="FAD/NAD(P)-binding" evidence="2">
    <location>
        <begin position="8"/>
        <end position="278"/>
    </location>
</feature>
<dbReference type="PRINTS" id="PR00368">
    <property type="entry name" value="FADPNR"/>
</dbReference>
<gene>
    <name evidence="3" type="ORF">OSB04_029339</name>
</gene>
<organism evidence="3 4">
    <name type="scientific">Centaurea solstitialis</name>
    <name type="common">yellow star-thistle</name>
    <dbReference type="NCBI Taxonomy" id="347529"/>
    <lineage>
        <taxon>Eukaryota</taxon>
        <taxon>Viridiplantae</taxon>
        <taxon>Streptophyta</taxon>
        <taxon>Embryophyta</taxon>
        <taxon>Tracheophyta</taxon>
        <taxon>Spermatophyta</taxon>
        <taxon>Magnoliopsida</taxon>
        <taxon>eudicotyledons</taxon>
        <taxon>Gunneridae</taxon>
        <taxon>Pentapetalae</taxon>
        <taxon>asterids</taxon>
        <taxon>campanulids</taxon>
        <taxon>Asterales</taxon>
        <taxon>Asteraceae</taxon>
        <taxon>Carduoideae</taxon>
        <taxon>Cardueae</taxon>
        <taxon>Centaureinae</taxon>
        <taxon>Centaurea</taxon>
    </lineage>
</organism>
<dbReference type="InterPro" id="IPR036188">
    <property type="entry name" value="FAD/NAD-bd_sf"/>
</dbReference>
<dbReference type="FunFam" id="3.50.50.100:FF:000006">
    <property type="entry name" value="apoptosis-inducing factor 2"/>
    <property type="match status" value="1"/>
</dbReference>
<dbReference type="SUPFAM" id="SSF51905">
    <property type="entry name" value="FAD/NAD(P)-binding domain"/>
    <property type="match status" value="1"/>
</dbReference>
<evidence type="ECO:0000259" key="2">
    <source>
        <dbReference type="Pfam" id="PF07992"/>
    </source>
</evidence>
<sequence length="373" mass="40963">MASEGRNKVVVIGGGVAGSYVAKKLESHGSVTLIDPKEYFEIPWASLRGMVEPSFAERSLIQHEDCLTASRLIVSNAINITNTEVLLSDGRLVPYNYLIIATGHHDPVPKTRAERLVQYQAENEKIKAAQSILIVGGGPTGVELAGEIAVDFPRKKITLVHNGYRLLEFMGPKASKKALDWLKSKHVDVKLEQTVSLENVSEGSKVYTTSAGETIEADCHFLCTGKPLASSLLKGNFLKDSLDDHGRLIVDENLRVKGHKNIFAIGDITNLKFLTNSMECEWQEIKQGYFAKKQASVAAKNLQLLLAGGNESKMSTYKPSSTTVIVSLGRHDAVAQVHRLTTVIWLIPGLIKSKDLFVGKTRKELDLDSHIIH</sequence>
<keyword evidence="4" id="KW-1185">Reference proteome</keyword>
<evidence type="ECO:0000313" key="3">
    <source>
        <dbReference type="EMBL" id="KAJ9542833.1"/>
    </source>
</evidence>
<comment type="caution">
    <text evidence="3">The sequence shown here is derived from an EMBL/GenBank/DDBJ whole genome shotgun (WGS) entry which is preliminary data.</text>
</comment>
<dbReference type="PANTHER" id="PTHR43735">
    <property type="entry name" value="APOPTOSIS-INDUCING FACTOR 1"/>
    <property type="match status" value="1"/>
</dbReference>
<dbReference type="GO" id="GO:0004174">
    <property type="term" value="F:electron-transferring-flavoprotein dehydrogenase activity"/>
    <property type="evidence" value="ECO:0007669"/>
    <property type="project" value="TreeGrafter"/>
</dbReference>
<dbReference type="EMBL" id="JARYMX010000007">
    <property type="protein sequence ID" value="KAJ9542833.1"/>
    <property type="molecule type" value="Genomic_DNA"/>
</dbReference>
<dbReference type="Gene3D" id="3.50.50.100">
    <property type="match status" value="1"/>
</dbReference>
<dbReference type="Proteomes" id="UP001172457">
    <property type="component" value="Chromosome 7"/>
</dbReference>
<evidence type="ECO:0000313" key="4">
    <source>
        <dbReference type="Proteomes" id="UP001172457"/>
    </source>
</evidence>
<evidence type="ECO:0000256" key="1">
    <source>
        <dbReference type="ARBA" id="ARBA00057036"/>
    </source>
</evidence>
<comment type="function">
    <text evidence="1">Putative FAD-dependent oxidoreductase.</text>
</comment>
<dbReference type="Pfam" id="PF07992">
    <property type="entry name" value="Pyr_redox_2"/>
    <property type="match status" value="1"/>
</dbReference>
<dbReference type="GO" id="GO:0005737">
    <property type="term" value="C:cytoplasm"/>
    <property type="evidence" value="ECO:0007669"/>
    <property type="project" value="TreeGrafter"/>
</dbReference>
<dbReference type="PANTHER" id="PTHR43735:SF26">
    <property type="entry name" value="APOPTOSIS-INDUCING FACTOR HOMOLOG B-LIKE"/>
    <property type="match status" value="1"/>
</dbReference>
<proteinExistence type="predicted"/>
<dbReference type="GO" id="GO:0050660">
    <property type="term" value="F:flavin adenine dinucleotide binding"/>
    <property type="evidence" value="ECO:0007669"/>
    <property type="project" value="TreeGrafter"/>
</dbReference>
<dbReference type="AlphaFoldDB" id="A0AA38SI79"/>
<protein>
    <recommendedName>
        <fullName evidence="2">FAD/NAD(P)-binding domain-containing protein</fullName>
    </recommendedName>
</protein>
<dbReference type="InterPro" id="IPR023753">
    <property type="entry name" value="FAD/NAD-binding_dom"/>
</dbReference>
<name>A0AA38SI79_9ASTR</name>